<evidence type="ECO:0000256" key="1">
    <source>
        <dbReference type="SAM" id="MobiDB-lite"/>
    </source>
</evidence>
<sequence length="83" mass="9639">MQKQLFHIFAQLMDILYLMIICSVSLAVIFLIIFIIGAKNGQFEDDESPAVRMLFDSEVQKEKDEDKKQTEDEPEGDEKIDKK</sequence>
<reference evidence="3 4" key="1">
    <citation type="submission" date="2018-06" db="EMBL/GenBank/DDBJ databases">
        <authorList>
            <consortium name="Pathogen Informatics"/>
            <person name="Doyle S."/>
        </authorList>
    </citation>
    <scope>NUCLEOTIDE SEQUENCE [LARGE SCALE GENOMIC DNA]</scope>
    <source>
        <strain evidence="3 4">NCTC10588</strain>
    </source>
</reference>
<dbReference type="Proteomes" id="UP000254876">
    <property type="component" value="Unassembled WGS sequence"/>
</dbReference>
<evidence type="ECO:0000313" key="4">
    <source>
        <dbReference type="Proteomes" id="UP000254876"/>
    </source>
</evidence>
<dbReference type="Pfam" id="PF03597">
    <property type="entry name" value="FixS"/>
    <property type="match status" value="1"/>
</dbReference>
<dbReference type="PANTHER" id="PTHR41532">
    <property type="entry name" value="FIXS PROTEIN"/>
    <property type="match status" value="1"/>
</dbReference>
<dbReference type="AlphaFoldDB" id="A0A7Z7PYM2"/>
<keyword evidence="2" id="KW-0472">Membrane</keyword>
<evidence type="ECO:0000313" key="3">
    <source>
        <dbReference type="EMBL" id="STD02795.1"/>
    </source>
</evidence>
<feature type="region of interest" description="Disordered" evidence="1">
    <location>
        <begin position="56"/>
        <end position="83"/>
    </location>
</feature>
<name>A0A7Z7PYM2_9FLAO</name>
<gene>
    <name evidence="3" type="ORF">NCTC10588_01851</name>
</gene>
<dbReference type="PANTHER" id="PTHR41532:SF1">
    <property type="entry name" value="FIXS PROTEIN"/>
    <property type="match status" value="1"/>
</dbReference>
<dbReference type="EMBL" id="UFYD01000001">
    <property type="protein sequence ID" value="STD02795.1"/>
    <property type="molecule type" value="Genomic_DNA"/>
</dbReference>
<protein>
    <submittedName>
        <fullName evidence="3">Uncharacterized protein, possibly involved in nitrogen fixation</fullName>
    </submittedName>
</protein>
<organism evidence="3 4">
    <name type="scientific">Elizabethkingia anophelis</name>
    <dbReference type="NCBI Taxonomy" id="1117645"/>
    <lineage>
        <taxon>Bacteria</taxon>
        <taxon>Pseudomonadati</taxon>
        <taxon>Bacteroidota</taxon>
        <taxon>Flavobacteriia</taxon>
        <taxon>Flavobacteriales</taxon>
        <taxon>Weeksellaceae</taxon>
        <taxon>Elizabethkingia</taxon>
    </lineage>
</organism>
<comment type="caution">
    <text evidence="3">The sequence shown here is derived from an EMBL/GenBank/DDBJ whole genome shotgun (WGS) entry which is preliminary data.</text>
</comment>
<feature type="transmembrane region" description="Helical" evidence="2">
    <location>
        <begin position="15"/>
        <end position="36"/>
    </location>
</feature>
<keyword evidence="2" id="KW-1133">Transmembrane helix</keyword>
<accession>A0A7Z7PYM2</accession>
<feature type="compositionally biased region" description="Basic and acidic residues" evidence="1">
    <location>
        <begin position="58"/>
        <end position="83"/>
    </location>
</feature>
<dbReference type="NCBIfam" id="TIGR00847">
    <property type="entry name" value="ccoS"/>
    <property type="match status" value="1"/>
</dbReference>
<keyword evidence="2" id="KW-0812">Transmembrane</keyword>
<evidence type="ECO:0000256" key="2">
    <source>
        <dbReference type="SAM" id="Phobius"/>
    </source>
</evidence>
<proteinExistence type="predicted"/>
<dbReference type="InterPro" id="IPR004714">
    <property type="entry name" value="Cyt_oxidase_maturation_cbb3"/>
</dbReference>